<gene>
    <name evidence="1" type="ORF">ACJMK2_013827</name>
</gene>
<reference evidence="1 2" key="1">
    <citation type="submission" date="2024-11" db="EMBL/GenBank/DDBJ databases">
        <title>Chromosome-level genome assembly of the freshwater bivalve Anodonta woodiana.</title>
        <authorList>
            <person name="Chen X."/>
        </authorList>
    </citation>
    <scope>NUCLEOTIDE SEQUENCE [LARGE SCALE GENOMIC DNA]</scope>
    <source>
        <strain evidence="1">MN2024</strain>
        <tissue evidence="1">Gills</tissue>
    </source>
</reference>
<proteinExistence type="predicted"/>
<feature type="non-terminal residue" evidence="1">
    <location>
        <position position="1"/>
    </location>
</feature>
<keyword evidence="2" id="KW-1185">Reference proteome</keyword>
<evidence type="ECO:0000313" key="1">
    <source>
        <dbReference type="EMBL" id="KAL3854563.1"/>
    </source>
</evidence>
<dbReference type="EMBL" id="JBJQND010000014">
    <property type="protein sequence ID" value="KAL3854563.1"/>
    <property type="molecule type" value="Genomic_DNA"/>
</dbReference>
<dbReference type="Proteomes" id="UP001634394">
    <property type="component" value="Unassembled WGS sequence"/>
</dbReference>
<dbReference type="AlphaFoldDB" id="A0ABD3V1S6"/>
<evidence type="ECO:0000313" key="2">
    <source>
        <dbReference type="Proteomes" id="UP001634394"/>
    </source>
</evidence>
<protein>
    <submittedName>
        <fullName evidence="1">Uncharacterized protein</fullName>
    </submittedName>
</protein>
<dbReference type="InterPro" id="IPR027417">
    <property type="entry name" value="P-loop_NTPase"/>
</dbReference>
<dbReference type="Gene3D" id="3.40.50.300">
    <property type="entry name" value="P-loop containing nucleotide triphosphate hydrolases"/>
    <property type="match status" value="1"/>
</dbReference>
<comment type="caution">
    <text evidence="1">The sequence shown here is derived from an EMBL/GenBank/DDBJ whole genome shotgun (WGS) entry which is preliminary data.</text>
</comment>
<accession>A0ABD3V1S6</accession>
<name>A0ABD3V1S6_SINWO</name>
<organism evidence="1 2">
    <name type="scientific">Sinanodonta woodiana</name>
    <name type="common">Chinese pond mussel</name>
    <name type="synonym">Anodonta woodiana</name>
    <dbReference type="NCBI Taxonomy" id="1069815"/>
    <lineage>
        <taxon>Eukaryota</taxon>
        <taxon>Metazoa</taxon>
        <taxon>Spiralia</taxon>
        <taxon>Lophotrochozoa</taxon>
        <taxon>Mollusca</taxon>
        <taxon>Bivalvia</taxon>
        <taxon>Autobranchia</taxon>
        <taxon>Heteroconchia</taxon>
        <taxon>Palaeoheterodonta</taxon>
        <taxon>Unionida</taxon>
        <taxon>Unionoidea</taxon>
        <taxon>Unionidae</taxon>
        <taxon>Unioninae</taxon>
        <taxon>Sinanodonta</taxon>
    </lineage>
</organism>
<sequence>TIDTWMNLIHSCSPTPQSCIPAVILVGTHLDKIPEEEVPAKRVKSGTHTMMYETVDWTLPSTSTHADTAKDCLVMMDKL</sequence>